<organism evidence="10">
    <name type="scientific">marine sediment metagenome</name>
    <dbReference type="NCBI Taxonomy" id="412755"/>
    <lineage>
        <taxon>unclassified sequences</taxon>
        <taxon>metagenomes</taxon>
        <taxon>ecological metagenomes</taxon>
    </lineage>
</organism>
<comment type="similarity">
    <text evidence="2">Belongs to the disproportionating enzyme family.</text>
</comment>
<evidence type="ECO:0000256" key="2">
    <source>
        <dbReference type="ARBA" id="ARBA00005684"/>
    </source>
</evidence>
<evidence type="ECO:0000256" key="9">
    <source>
        <dbReference type="SAM" id="MobiDB-lite"/>
    </source>
</evidence>
<gene>
    <name evidence="10" type="ORF">LCGC14_0030600</name>
</gene>
<comment type="caution">
    <text evidence="10">The sequence shown here is derived from an EMBL/GenBank/DDBJ whole genome shotgun (WGS) entry which is preliminary data.</text>
</comment>
<dbReference type="PANTHER" id="PTHR32438:SF5">
    <property type="entry name" value="4-ALPHA-GLUCANOTRANSFERASE DPE1, CHLOROPLASTIC_AMYLOPLASTIC"/>
    <property type="match status" value="1"/>
</dbReference>
<reference evidence="10" key="1">
    <citation type="journal article" date="2015" name="Nature">
        <title>Complex archaea that bridge the gap between prokaryotes and eukaryotes.</title>
        <authorList>
            <person name="Spang A."/>
            <person name="Saw J.H."/>
            <person name="Jorgensen S.L."/>
            <person name="Zaremba-Niedzwiedzka K."/>
            <person name="Martijn J."/>
            <person name="Lind A.E."/>
            <person name="van Eijk R."/>
            <person name="Schleper C."/>
            <person name="Guy L."/>
            <person name="Ettema T.J."/>
        </authorList>
    </citation>
    <scope>NUCLEOTIDE SEQUENCE</scope>
</reference>
<evidence type="ECO:0000256" key="8">
    <source>
        <dbReference type="ARBA" id="ARBA00031501"/>
    </source>
</evidence>
<sequence>MSDALLTRLAKAAGINIDWIDAFDNPQTVTPQTQRAILEQLGFAAQTEEQIQTSLRQLEQDNSGTSAPLITHDQNKPLCLSPRFKPGSAYRLTLESGETQNGHLDESATLGPVVDCGYHLLTIDNEHVTLAVAPLACPSVDDLTGEQNARIWGLTAQLYSLRRPGDGGLGDTGALELLVHQAAEHGADAVAISPVHAMFTADTSNYSPYSPSSRMFFNILHSAPGQILGDQALADAVSQSGLQAEMKRLEELDLVDWPAASAVRIKLLRQLHESFIGQGGPQHEDFVAFTAAGGTALAQHCRFEALHAFMLSDGQPGDWRQWPQEFRDPESPAVERFATEHQSEVDFHCFAQWLITRSLQRAQKAACDAGMRVGLIADLAVGAHGSGSQTWTRQSEFLPAISVGAPPDILNGNGQNWGISAFSPSGLKANGFRAFIEMLRANLAYAGGIRIDHVMGLKRLWVMPQGASPQDGAYLDYPFEDQLRLLALEAWRHKALVVGEDLGTVPSGMREELARRNILGMRVLLFEQDKGVFIPSADWPQDALATTTTHDLPSITGWYEGRDIDWRLEAGHRSAEQTEDDRPLREEEKAALTAALRKDGRLYGNQPGPAERLMASIEFVGSTPAPLVLLPLEDALGSVEQPNLPGPGADHPNWRRRWTADAAIMLSEPSVEDRLERLASARKSKRDTLND</sequence>
<keyword evidence="4" id="KW-0328">Glycosyltransferase</keyword>
<dbReference type="Pfam" id="PF02446">
    <property type="entry name" value="Glyco_hydro_77"/>
    <property type="match status" value="1"/>
</dbReference>
<evidence type="ECO:0000256" key="3">
    <source>
        <dbReference type="ARBA" id="ARBA00012560"/>
    </source>
</evidence>
<evidence type="ECO:0000256" key="4">
    <source>
        <dbReference type="ARBA" id="ARBA00022676"/>
    </source>
</evidence>
<evidence type="ECO:0000313" key="10">
    <source>
        <dbReference type="EMBL" id="KKO09567.1"/>
    </source>
</evidence>
<dbReference type="InterPro" id="IPR003385">
    <property type="entry name" value="Glyco_hydro_77"/>
</dbReference>
<keyword evidence="6" id="KW-0119">Carbohydrate metabolism</keyword>
<protein>
    <recommendedName>
        <fullName evidence="3">4-alpha-glucanotransferase</fullName>
        <ecNumber evidence="3">2.4.1.25</ecNumber>
    </recommendedName>
    <alternativeName>
        <fullName evidence="7">Amylomaltase</fullName>
    </alternativeName>
    <alternativeName>
        <fullName evidence="8">Disproportionating enzyme</fullName>
    </alternativeName>
</protein>
<dbReference type="EC" id="2.4.1.25" evidence="3"/>
<dbReference type="InterPro" id="IPR017853">
    <property type="entry name" value="GH"/>
</dbReference>
<dbReference type="GO" id="GO:0005975">
    <property type="term" value="P:carbohydrate metabolic process"/>
    <property type="evidence" value="ECO:0007669"/>
    <property type="project" value="InterPro"/>
</dbReference>
<evidence type="ECO:0000256" key="5">
    <source>
        <dbReference type="ARBA" id="ARBA00022679"/>
    </source>
</evidence>
<evidence type="ECO:0000256" key="1">
    <source>
        <dbReference type="ARBA" id="ARBA00000439"/>
    </source>
</evidence>
<dbReference type="EMBL" id="LAZR01000006">
    <property type="protein sequence ID" value="KKO09567.1"/>
    <property type="molecule type" value="Genomic_DNA"/>
</dbReference>
<evidence type="ECO:0000256" key="6">
    <source>
        <dbReference type="ARBA" id="ARBA00023277"/>
    </source>
</evidence>
<feature type="region of interest" description="Disordered" evidence="9">
    <location>
        <begin position="672"/>
        <end position="691"/>
    </location>
</feature>
<dbReference type="SUPFAM" id="SSF51445">
    <property type="entry name" value="(Trans)glycosidases"/>
    <property type="match status" value="1"/>
</dbReference>
<keyword evidence="5" id="KW-0808">Transferase</keyword>
<name>A0A0F9YBH5_9ZZZZ</name>
<dbReference type="GO" id="GO:0004134">
    <property type="term" value="F:4-alpha-glucanotransferase activity"/>
    <property type="evidence" value="ECO:0007669"/>
    <property type="project" value="UniProtKB-EC"/>
</dbReference>
<comment type="catalytic activity">
    <reaction evidence="1">
        <text>Transfers a segment of a (1-&gt;4)-alpha-D-glucan to a new position in an acceptor, which may be glucose or a (1-&gt;4)-alpha-D-glucan.</text>
        <dbReference type="EC" id="2.4.1.25"/>
    </reaction>
</comment>
<dbReference type="PANTHER" id="PTHR32438">
    <property type="entry name" value="4-ALPHA-GLUCANOTRANSFERASE DPE1, CHLOROPLASTIC/AMYLOPLASTIC"/>
    <property type="match status" value="1"/>
</dbReference>
<accession>A0A0F9YBH5</accession>
<dbReference type="Gene3D" id="3.20.20.80">
    <property type="entry name" value="Glycosidases"/>
    <property type="match status" value="1"/>
</dbReference>
<dbReference type="AlphaFoldDB" id="A0A0F9YBH5"/>
<evidence type="ECO:0000256" key="7">
    <source>
        <dbReference type="ARBA" id="ARBA00031423"/>
    </source>
</evidence>
<proteinExistence type="inferred from homology"/>
<dbReference type="NCBIfam" id="TIGR00217">
    <property type="entry name" value="malQ"/>
    <property type="match status" value="1"/>
</dbReference>